<dbReference type="PRINTS" id="PR00385">
    <property type="entry name" value="P450"/>
</dbReference>
<keyword evidence="5 9" id="KW-0560">Oxidoreductase</keyword>
<evidence type="ECO:0000256" key="5">
    <source>
        <dbReference type="ARBA" id="ARBA00023002"/>
    </source>
</evidence>
<dbReference type="GO" id="GO:0004497">
    <property type="term" value="F:monooxygenase activity"/>
    <property type="evidence" value="ECO:0007669"/>
    <property type="project" value="UniProtKB-KW"/>
</dbReference>
<gene>
    <name evidence="10" type="ORF">GQ607_005731</name>
</gene>
<dbReference type="InterPro" id="IPR050121">
    <property type="entry name" value="Cytochrome_P450_monoxygenase"/>
</dbReference>
<proteinExistence type="inferred from homology"/>
<dbReference type="SUPFAM" id="SSF48264">
    <property type="entry name" value="Cytochrome P450"/>
    <property type="match status" value="1"/>
</dbReference>
<name>A0A8H3WJI4_9PEZI</name>
<evidence type="ECO:0000256" key="4">
    <source>
        <dbReference type="ARBA" id="ARBA00022723"/>
    </source>
</evidence>
<keyword evidence="3 8" id="KW-0349">Heme</keyword>
<dbReference type="Pfam" id="PF00067">
    <property type="entry name" value="p450"/>
    <property type="match status" value="1"/>
</dbReference>
<comment type="similarity">
    <text evidence="2 9">Belongs to the cytochrome P450 family.</text>
</comment>
<dbReference type="InterPro" id="IPR017972">
    <property type="entry name" value="Cyt_P450_CS"/>
</dbReference>
<reference evidence="10 11" key="1">
    <citation type="submission" date="2019-12" db="EMBL/GenBank/DDBJ databases">
        <title>A genome sequence resource for the geographically widespread anthracnose pathogen Colletotrichum asianum.</title>
        <authorList>
            <person name="Meng Y."/>
        </authorList>
    </citation>
    <scope>NUCLEOTIDE SEQUENCE [LARGE SCALE GENOMIC DNA]</scope>
    <source>
        <strain evidence="10 11">ICMP 18580</strain>
    </source>
</reference>
<comment type="cofactor">
    <cofactor evidence="1 8">
        <name>heme</name>
        <dbReference type="ChEBI" id="CHEBI:30413"/>
    </cofactor>
</comment>
<dbReference type="EMBL" id="WOWK01000026">
    <property type="protein sequence ID" value="KAF0326967.1"/>
    <property type="molecule type" value="Genomic_DNA"/>
</dbReference>
<dbReference type="InterPro" id="IPR001128">
    <property type="entry name" value="Cyt_P450"/>
</dbReference>
<dbReference type="GO" id="GO:0005506">
    <property type="term" value="F:iron ion binding"/>
    <property type="evidence" value="ECO:0007669"/>
    <property type="project" value="InterPro"/>
</dbReference>
<protein>
    <submittedName>
        <fullName evidence="10">Cytochrome p450 monooxygenase</fullName>
    </submittedName>
</protein>
<keyword evidence="11" id="KW-1185">Reference proteome</keyword>
<evidence type="ECO:0000256" key="3">
    <source>
        <dbReference type="ARBA" id="ARBA00022617"/>
    </source>
</evidence>
<evidence type="ECO:0000256" key="2">
    <source>
        <dbReference type="ARBA" id="ARBA00010617"/>
    </source>
</evidence>
<dbReference type="OrthoDB" id="1470350at2759"/>
<organism evidence="10 11">
    <name type="scientific">Colletotrichum asianum</name>
    <dbReference type="NCBI Taxonomy" id="702518"/>
    <lineage>
        <taxon>Eukaryota</taxon>
        <taxon>Fungi</taxon>
        <taxon>Dikarya</taxon>
        <taxon>Ascomycota</taxon>
        <taxon>Pezizomycotina</taxon>
        <taxon>Sordariomycetes</taxon>
        <taxon>Hypocreomycetidae</taxon>
        <taxon>Glomerellales</taxon>
        <taxon>Glomerellaceae</taxon>
        <taxon>Colletotrichum</taxon>
        <taxon>Colletotrichum gloeosporioides species complex</taxon>
    </lineage>
</organism>
<dbReference type="Proteomes" id="UP000434172">
    <property type="component" value="Unassembled WGS sequence"/>
</dbReference>
<accession>A0A8H3WJI4</accession>
<dbReference type="InterPro" id="IPR002401">
    <property type="entry name" value="Cyt_P450_E_grp-I"/>
</dbReference>
<evidence type="ECO:0000256" key="1">
    <source>
        <dbReference type="ARBA" id="ARBA00001971"/>
    </source>
</evidence>
<sequence>MLKAADLTGALAEHYVPILKIILFTAVLWQLLQAGYNVFFHPLRDYPGPLLQRASSLPWAFQNAIGKQAFLTQKLHDQYGPVVRISPNHLSFTQPDAWKEIYGFQPSSKGSTEMNKSKIFSETVEELPKSIINADREEHQRLRRALAHGFSDASMREQEGMIIKYIDKLSDRLKEFADDGTSPQNMAGWYNWTTFDVAGDLIFGQSFQCLERADYHPWVAFIFGAIRFGSVMTSVKYIGLNFVVQGLFKMGGMKAMSQVRENTDEMMQNRMSMTDDRNDLFEGLLKRRKEWNLSFDQLSANALILVLAGSETTATTLSGTTYLLLTHPEVYEKLKKEVRSAFKDSSEINIGSVSKLSYMLAVLNESLRLYPPVTSGIIREAPEGGCRIGGQHIPEGTLVEIQQWSSNHSPDNWPDPWKFDPERFLESEKTNVNRLDSLQAFSVGPRNCIGRNLAYSEMRMVLARVIFDFDMALAPGNGDWIKRQRAYGLWDRVPLNVYLMPVAR</sequence>
<dbReference type="GO" id="GO:0020037">
    <property type="term" value="F:heme binding"/>
    <property type="evidence" value="ECO:0007669"/>
    <property type="project" value="InterPro"/>
</dbReference>
<dbReference type="AlphaFoldDB" id="A0A8H3WJI4"/>
<keyword evidence="6 8" id="KW-0408">Iron</keyword>
<evidence type="ECO:0000313" key="11">
    <source>
        <dbReference type="Proteomes" id="UP000434172"/>
    </source>
</evidence>
<dbReference type="Gene3D" id="1.10.630.10">
    <property type="entry name" value="Cytochrome P450"/>
    <property type="match status" value="1"/>
</dbReference>
<evidence type="ECO:0000256" key="7">
    <source>
        <dbReference type="ARBA" id="ARBA00023033"/>
    </source>
</evidence>
<keyword evidence="4 8" id="KW-0479">Metal-binding</keyword>
<evidence type="ECO:0000256" key="8">
    <source>
        <dbReference type="PIRSR" id="PIRSR602401-1"/>
    </source>
</evidence>
<dbReference type="PANTHER" id="PTHR24305">
    <property type="entry name" value="CYTOCHROME P450"/>
    <property type="match status" value="1"/>
</dbReference>
<dbReference type="PRINTS" id="PR00463">
    <property type="entry name" value="EP450I"/>
</dbReference>
<evidence type="ECO:0000313" key="10">
    <source>
        <dbReference type="EMBL" id="KAF0326967.1"/>
    </source>
</evidence>
<comment type="caution">
    <text evidence="10">The sequence shown here is derived from an EMBL/GenBank/DDBJ whole genome shotgun (WGS) entry which is preliminary data.</text>
</comment>
<dbReference type="PANTHER" id="PTHR24305:SF230">
    <property type="entry name" value="P450, PUTATIVE (EUROFUNG)-RELATED"/>
    <property type="match status" value="1"/>
</dbReference>
<feature type="binding site" description="axial binding residue" evidence="8">
    <location>
        <position position="448"/>
    </location>
    <ligand>
        <name>heme</name>
        <dbReference type="ChEBI" id="CHEBI:30413"/>
    </ligand>
    <ligandPart>
        <name>Fe</name>
        <dbReference type="ChEBI" id="CHEBI:18248"/>
    </ligandPart>
</feature>
<dbReference type="CDD" id="cd11058">
    <property type="entry name" value="CYP60B-like"/>
    <property type="match status" value="1"/>
</dbReference>
<dbReference type="FunFam" id="1.10.630.10:FF:000179">
    <property type="entry name" value="Cytochrome P450"/>
    <property type="match status" value="1"/>
</dbReference>
<dbReference type="GO" id="GO:0016705">
    <property type="term" value="F:oxidoreductase activity, acting on paired donors, with incorporation or reduction of molecular oxygen"/>
    <property type="evidence" value="ECO:0007669"/>
    <property type="project" value="InterPro"/>
</dbReference>
<dbReference type="PROSITE" id="PS00086">
    <property type="entry name" value="CYTOCHROME_P450"/>
    <property type="match status" value="1"/>
</dbReference>
<evidence type="ECO:0000256" key="6">
    <source>
        <dbReference type="ARBA" id="ARBA00023004"/>
    </source>
</evidence>
<dbReference type="InterPro" id="IPR036396">
    <property type="entry name" value="Cyt_P450_sf"/>
</dbReference>
<keyword evidence="7 9" id="KW-0503">Monooxygenase</keyword>
<evidence type="ECO:0000256" key="9">
    <source>
        <dbReference type="RuleBase" id="RU000461"/>
    </source>
</evidence>